<organism evidence="2">
    <name type="scientific">viral metagenome</name>
    <dbReference type="NCBI Taxonomy" id="1070528"/>
    <lineage>
        <taxon>unclassified sequences</taxon>
        <taxon>metagenomes</taxon>
        <taxon>organismal metagenomes</taxon>
    </lineage>
</organism>
<feature type="coiled-coil region" evidence="1">
    <location>
        <begin position="3"/>
        <end position="30"/>
    </location>
</feature>
<name>A0A6H2A3F3_9ZZZZ</name>
<proteinExistence type="predicted"/>
<gene>
    <name evidence="2" type="ORF">TM448A05580_0010</name>
</gene>
<protein>
    <submittedName>
        <fullName evidence="2">Uncharacterized protein</fullName>
    </submittedName>
</protein>
<accession>A0A6H2A3F3</accession>
<dbReference type="AlphaFoldDB" id="A0A6H2A3F3"/>
<dbReference type="EMBL" id="MT144532">
    <property type="protein sequence ID" value="QJA54726.1"/>
    <property type="molecule type" value="Genomic_DNA"/>
</dbReference>
<evidence type="ECO:0000256" key="1">
    <source>
        <dbReference type="SAM" id="Coils"/>
    </source>
</evidence>
<sequence>MYQDEWTKEIDRLKAEKAELVETLKHIRKIVSPYLIGHAECELLDDAIAKAERNEP</sequence>
<keyword evidence="1" id="KW-0175">Coiled coil</keyword>
<evidence type="ECO:0000313" key="2">
    <source>
        <dbReference type="EMBL" id="QJA54726.1"/>
    </source>
</evidence>
<reference evidence="2" key="1">
    <citation type="submission" date="2020-03" db="EMBL/GenBank/DDBJ databases">
        <title>The deep terrestrial virosphere.</title>
        <authorList>
            <person name="Holmfeldt K."/>
            <person name="Nilsson E."/>
            <person name="Simone D."/>
            <person name="Lopez-Fernandez M."/>
            <person name="Wu X."/>
            <person name="de Brujin I."/>
            <person name="Lundin D."/>
            <person name="Andersson A."/>
            <person name="Bertilsson S."/>
            <person name="Dopson M."/>
        </authorList>
    </citation>
    <scope>NUCLEOTIDE SEQUENCE</scope>
    <source>
        <strain evidence="2">TM448A05580</strain>
    </source>
</reference>